<dbReference type="NCBIfam" id="NF009830">
    <property type="entry name" value="PRK13304.1"/>
    <property type="match status" value="1"/>
</dbReference>
<evidence type="ECO:0000259" key="8">
    <source>
        <dbReference type="Pfam" id="PF03447"/>
    </source>
</evidence>
<dbReference type="InterPro" id="IPR020626">
    <property type="entry name" value="Asp_DH_prok"/>
</dbReference>
<feature type="binding site" evidence="6">
    <location>
        <position position="194"/>
    </location>
    <ligand>
        <name>NAD(+)</name>
        <dbReference type="ChEBI" id="CHEBI:57540"/>
    </ligand>
</feature>
<feature type="active site" evidence="6">
    <location>
        <position position="224"/>
    </location>
</feature>
<comment type="catalytic activity">
    <reaction evidence="6">
        <text>L-aspartate + NADP(+) + H2O = oxaloacetate + NH4(+) + NADPH + H(+)</text>
        <dbReference type="Rhea" id="RHEA:11784"/>
        <dbReference type="ChEBI" id="CHEBI:15377"/>
        <dbReference type="ChEBI" id="CHEBI:15378"/>
        <dbReference type="ChEBI" id="CHEBI:16452"/>
        <dbReference type="ChEBI" id="CHEBI:28938"/>
        <dbReference type="ChEBI" id="CHEBI:29991"/>
        <dbReference type="ChEBI" id="CHEBI:57783"/>
        <dbReference type="ChEBI" id="CHEBI:58349"/>
        <dbReference type="EC" id="1.4.1.21"/>
    </reaction>
</comment>
<dbReference type="GO" id="GO:0009435">
    <property type="term" value="P:NAD+ biosynthetic process"/>
    <property type="evidence" value="ECO:0007669"/>
    <property type="project" value="UniProtKB-UniRule"/>
</dbReference>
<reference evidence="9" key="1">
    <citation type="journal article" date="2020" name="mSystems">
        <title>Genome- and Community-Level Interaction Insights into Carbon Utilization and Element Cycling Functions of Hydrothermarchaeota in Hydrothermal Sediment.</title>
        <authorList>
            <person name="Zhou Z."/>
            <person name="Liu Y."/>
            <person name="Xu W."/>
            <person name="Pan J."/>
            <person name="Luo Z.H."/>
            <person name="Li M."/>
        </authorList>
    </citation>
    <scope>NUCLEOTIDE SEQUENCE [LARGE SCALE GENOMIC DNA]</scope>
    <source>
        <strain evidence="9">HyVt-233</strain>
    </source>
</reference>
<dbReference type="InterPro" id="IPR011182">
    <property type="entry name" value="L-Asp_DH"/>
</dbReference>
<dbReference type="GO" id="GO:0016639">
    <property type="term" value="F:oxidoreductase activity, acting on the CH-NH2 group of donors, NAD or NADP as acceptor"/>
    <property type="evidence" value="ECO:0007669"/>
    <property type="project" value="UniProtKB-UniRule"/>
</dbReference>
<dbReference type="GO" id="GO:0051287">
    <property type="term" value="F:NAD binding"/>
    <property type="evidence" value="ECO:0007669"/>
    <property type="project" value="UniProtKB-UniRule"/>
</dbReference>
<evidence type="ECO:0000256" key="4">
    <source>
        <dbReference type="ARBA" id="ARBA00023002"/>
    </source>
</evidence>
<evidence type="ECO:0000256" key="3">
    <source>
        <dbReference type="ARBA" id="ARBA00022857"/>
    </source>
</evidence>
<dbReference type="NCBIfam" id="TIGR03855">
    <property type="entry name" value="NAD_NadX"/>
    <property type="match status" value="1"/>
</dbReference>
<evidence type="ECO:0000313" key="9">
    <source>
        <dbReference type="EMBL" id="HDD43670.1"/>
    </source>
</evidence>
<keyword evidence="4 6" id="KW-0560">Oxidoreductase</keyword>
<dbReference type="Gene3D" id="3.30.360.10">
    <property type="entry name" value="Dihydrodipicolinate Reductase, domain 2"/>
    <property type="match status" value="1"/>
</dbReference>
<comment type="caution">
    <text evidence="9">The sequence shown here is derived from an EMBL/GenBank/DDBJ whole genome shotgun (WGS) entry which is preliminary data.</text>
</comment>
<evidence type="ECO:0000256" key="1">
    <source>
        <dbReference type="ARBA" id="ARBA00008331"/>
    </source>
</evidence>
<dbReference type="SUPFAM" id="SSF51735">
    <property type="entry name" value="NAD(P)-binding Rossmann-fold domains"/>
    <property type="match status" value="1"/>
</dbReference>
<comment type="pathway">
    <text evidence="6">Cofactor biosynthesis; NAD(+) biosynthesis; iminoaspartate from L-aspartate (dehydrogenase route): step 1/1.</text>
</comment>
<dbReference type="EMBL" id="DRBS01000086">
    <property type="protein sequence ID" value="HDD43670.1"/>
    <property type="molecule type" value="Genomic_DNA"/>
</dbReference>
<comment type="miscellaneous">
    <text evidence="6">The iminoaspartate product is unstable in aqueous solution and can decompose to oxaloacetate and ammonia.</text>
</comment>
<protein>
    <recommendedName>
        <fullName evidence="6">L-aspartate dehydrogenase</fullName>
        <ecNumber evidence="6">1.4.1.21</ecNumber>
    </recommendedName>
</protein>
<keyword evidence="5 6" id="KW-0520">NAD</keyword>
<dbReference type="NCBIfam" id="NF009828">
    <property type="entry name" value="PRK13303.1-3"/>
    <property type="match status" value="1"/>
</dbReference>
<dbReference type="EC" id="1.4.1.21" evidence="6"/>
<keyword evidence="3 6" id="KW-0521">NADP</keyword>
<dbReference type="HAMAP" id="MF_01265">
    <property type="entry name" value="NadX"/>
    <property type="match status" value="1"/>
</dbReference>
<sequence length="273" mass="29596">MLKVGLIGCGAIGAVIAQAIETRLAERYILKAVFDLSIEKAKVLVKRLKISPFIASDFLNFMKEDLDLVIEAASQEAVVAYAEKILKANRDLMIMSVGALLKNDLFEKLSKVAYRYKRHIYLPSGAVAGIDALKAAALAGLEEVVLTTRKPPLGLKGAPYIKEKGIKLEDISTPTLIYEGPAEEAVKYFPANVNVAAIVSLVGLGKIKTKVRIIVDPNLHTNQHEIKAKGIFGELICLTDNIPCPDNPKTSYLAALSAIKTLEKISEEIVIGT</sequence>
<dbReference type="AlphaFoldDB" id="A0A7C0Y6B1"/>
<evidence type="ECO:0000256" key="6">
    <source>
        <dbReference type="HAMAP-Rule" id="MF_01265"/>
    </source>
</evidence>
<dbReference type="Pfam" id="PF03447">
    <property type="entry name" value="NAD_binding_3"/>
    <property type="match status" value="1"/>
</dbReference>
<evidence type="ECO:0000256" key="5">
    <source>
        <dbReference type="ARBA" id="ARBA00023027"/>
    </source>
</evidence>
<dbReference type="GO" id="GO:0033735">
    <property type="term" value="F:aspartate dehydrogenase [NAD(P)+] activity"/>
    <property type="evidence" value="ECO:0007669"/>
    <property type="project" value="UniProtKB-EC"/>
</dbReference>
<comment type="similarity">
    <text evidence="1 6">Belongs to the L-aspartate dehydrogenase family.</text>
</comment>
<dbReference type="InterPro" id="IPR002811">
    <property type="entry name" value="Asp_DH"/>
</dbReference>
<dbReference type="Gene3D" id="3.40.50.720">
    <property type="entry name" value="NAD(P)-binding Rossmann-like Domain"/>
    <property type="match status" value="1"/>
</dbReference>
<feature type="binding site" evidence="6">
    <location>
        <position position="126"/>
    </location>
    <ligand>
        <name>NAD(+)</name>
        <dbReference type="ChEBI" id="CHEBI:57540"/>
    </ligand>
</feature>
<dbReference type="UniPathway" id="UPA00253">
    <property type="reaction ID" value="UER00456"/>
</dbReference>
<dbReference type="InterPro" id="IPR036291">
    <property type="entry name" value="NAD(P)-bd_dom_sf"/>
</dbReference>
<dbReference type="Pfam" id="PF01958">
    <property type="entry name" value="Asp_DH_C"/>
    <property type="match status" value="1"/>
</dbReference>
<dbReference type="PIRSF" id="PIRSF005227">
    <property type="entry name" value="Asp_dh_NAD_syn"/>
    <property type="match status" value="1"/>
</dbReference>
<feature type="domain" description="Aspartate/homoserine dehydrogenase NAD-binding" evidence="8">
    <location>
        <begin position="8"/>
        <end position="123"/>
    </location>
</feature>
<proteinExistence type="inferred from homology"/>
<dbReference type="GO" id="GO:0050661">
    <property type="term" value="F:NADP binding"/>
    <property type="evidence" value="ECO:0007669"/>
    <property type="project" value="UniProtKB-UniRule"/>
</dbReference>
<feature type="domain" description="Aspartate dehydrogenase" evidence="7">
    <location>
        <begin position="172"/>
        <end position="259"/>
    </location>
</feature>
<evidence type="ECO:0000256" key="2">
    <source>
        <dbReference type="ARBA" id="ARBA00022642"/>
    </source>
</evidence>
<organism evidence="9">
    <name type="scientific">Desulfofervidus auxilii</name>
    <dbReference type="NCBI Taxonomy" id="1621989"/>
    <lineage>
        <taxon>Bacteria</taxon>
        <taxon>Pseudomonadati</taxon>
        <taxon>Thermodesulfobacteriota</taxon>
        <taxon>Candidatus Desulfofervidia</taxon>
        <taxon>Candidatus Desulfofervidales</taxon>
        <taxon>Candidatus Desulfofervidaceae</taxon>
        <taxon>Candidatus Desulfofervidus</taxon>
    </lineage>
</organism>
<name>A0A7C0Y6B1_DESA2</name>
<gene>
    <name evidence="6" type="primary">nadX</name>
    <name evidence="9" type="ORF">ENG63_02245</name>
</gene>
<dbReference type="NCBIfam" id="NF009829">
    <property type="entry name" value="PRK13303.1-4"/>
    <property type="match status" value="1"/>
</dbReference>
<dbReference type="InterPro" id="IPR005106">
    <property type="entry name" value="Asp/hSer_DH_NAD-bd"/>
</dbReference>
<comment type="function">
    <text evidence="6">Specifically catalyzes the NAD or NADP-dependent dehydrogenation of L-aspartate to iminoaspartate.</text>
</comment>
<accession>A0A7C0Y6B1</accession>
<dbReference type="InterPro" id="IPR022487">
    <property type="entry name" value="Asp_DH_arc"/>
</dbReference>
<evidence type="ECO:0000259" key="7">
    <source>
        <dbReference type="Pfam" id="PF01958"/>
    </source>
</evidence>
<dbReference type="PANTHER" id="PTHR31873:SF6">
    <property type="entry name" value="ASPARTATE DEHYDROGENASE DOMAIN-CONTAINING PROTEIN"/>
    <property type="match status" value="1"/>
</dbReference>
<dbReference type="Proteomes" id="UP000886289">
    <property type="component" value="Unassembled WGS sequence"/>
</dbReference>
<keyword evidence="2 6" id="KW-0662">Pyridine nucleotide biosynthesis</keyword>
<comment type="catalytic activity">
    <reaction evidence="6">
        <text>L-aspartate + NAD(+) + H2O = oxaloacetate + NH4(+) + NADH + H(+)</text>
        <dbReference type="Rhea" id="RHEA:11788"/>
        <dbReference type="ChEBI" id="CHEBI:15377"/>
        <dbReference type="ChEBI" id="CHEBI:15378"/>
        <dbReference type="ChEBI" id="CHEBI:16452"/>
        <dbReference type="ChEBI" id="CHEBI:28938"/>
        <dbReference type="ChEBI" id="CHEBI:29991"/>
        <dbReference type="ChEBI" id="CHEBI:57540"/>
        <dbReference type="ChEBI" id="CHEBI:57945"/>
        <dbReference type="EC" id="1.4.1.21"/>
    </reaction>
</comment>
<dbReference type="PANTHER" id="PTHR31873">
    <property type="entry name" value="L-ASPARTATE DEHYDROGENASE-RELATED"/>
    <property type="match status" value="1"/>
</dbReference>
<dbReference type="SUPFAM" id="SSF55347">
    <property type="entry name" value="Glyceraldehyde-3-phosphate dehydrogenase-like, C-terminal domain"/>
    <property type="match status" value="1"/>
</dbReference>